<dbReference type="RefSeq" id="WP_094379707.1">
    <property type="nucleotide sequence ID" value="NZ_NOKA02000003.1"/>
</dbReference>
<dbReference type="InterPro" id="IPR057666">
    <property type="entry name" value="DrpA_SLOG"/>
</dbReference>
<dbReference type="EMBL" id="NOKA02000003">
    <property type="protein sequence ID" value="RDY32459.1"/>
    <property type="molecule type" value="Genomic_DNA"/>
</dbReference>
<comment type="similarity">
    <text evidence="1">Belongs to the DprA/Smf family.</text>
</comment>
<dbReference type="Pfam" id="PF02481">
    <property type="entry name" value="DNA_processg_A"/>
    <property type="match status" value="1"/>
</dbReference>
<keyword evidence="4" id="KW-1185">Reference proteome</keyword>
<evidence type="ECO:0000259" key="2">
    <source>
        <dbReference type="Pfam" id="PF02481"/>
    </source>
</evidence>
<dbReference type="SUPFAM" id="SSF102405">
    <property type="entry name" value="MCP/YpsA-like"/>
    <property type="match status" value="1"/>
</dbReference>
<dbReference type="GO" id="GO:0009294">
    <property type="term" value="P:DNA-mediated transformation"/>
    <property type="evidence" value="ECO:0007669"/>
    <property type="project" value="InterPro"/>
</dbReference>
<dbReference type="NCBIfam" id="TIGR00732">
    <property type="entry name" value="dprA"/>
    <property type="match status" value="1"/>
</dbReference>
<protein>
    <submittedName>
        <fullName evidence="3">DNA-protecting protein DprA</fullName>
    </submittedName>
</protein>
<dbReference type="InterPro" id="IPR003488">
    <property type="entry name" value="DprA"/>
</dbReference>
<dbReference type="Proteomes" id="UP000216411">
    <property type="component" value="Unassembled WGS sequence"/>
</dbReference>
<accession>A0A371JIA7</accession>
<reference evidence="3 4" key="1">
    <citation type="journal article" date="2017" name="Genome Announc.">
        <title>Draft Genome Sequence of a Sporulating and Motile Strain of Lachnotalea glycerini Isolated from Water in Quebec City, Canada.</title>
        <authorList>
            <person name="Maheux A.F."/>
            <person name="Boudreau D.K."/>
            <person name="Berube E."/>
            <person name="Boissinot M."/>
            <person name="Raymond F."/>
            <person name="Brodeur S."/>
            <person name="Corbeil J."/>
            <person name="Isabel S."/>
            <person name="Omar R.F."/>
            <person name="Bergeron M.G."/>
        </authorList>
    </citation>
    <scope>NUCLEOTIDE SEQUENCE [LARGE SCALE GENOMIC DNA]</scope>
    <source>
        <strain evidence="3 4">CCRI-19302</strain>
    </source>
</reference>
<proteinExistence type="inferred from homology"/>
<feature type="domain" description="Smf/DprA SLOG" evidence="2">
    <location>
        <begin position="79"/>
        <end position="286"/>
    </location>
</feature>
<sequence>MTEEESWFWICSIQGLYRNKIKNLIQYFHSPKNVYSMSDSQIKKISLLTEKEKNSIIVSKHPGELKIKFDKLKEANIEFISCMSSKFPRKLAEIPDAPCCLYVKGKIPEEKPSVAIIGARNCSNYGKEIAIEYAKELAANGVQIISGLARGIDSYGHEGALTANGQTFAVLGCGVNICYPKENYPLYVNILKSGGVISEYPMNTQPRSMLFPERNRIISGLADIIIVVEARHRSGSLITSDLALEQGKDIFAVPGRITDSLSSGCNRLISQGAAIVNSPKEIMDELGVKYVQNKKLLKKCNNLLERKENMVYSCLDLQPKSLEEILSNVDLKNSEIMVTLVDLELKGLIKETSKNYYVRINIENHK</sequence>
<evidence type="ECO:0000313" key="4">
    <source>
        <dbReference type="Proteomes" id="UP000216411"/>
    </source>
</evidence>
<gene>
    <name evidence="3" type="primary">dprA</name>
    <name evidence="3" type="ORF">CG710_003240</name>
</gene>
<evidence type="ECO:0000256" key="1">
    <source>
        <dbReference type="ARBA" id="ARBA00006525"/>
    </source>
</evidence>
<name>A0A371JIA7_9FIRM</name>
<dbReference type="InterPro" id="IPR036388">
    <property type="entry name" value="WH-like_DNA-bd_sf"/>
</dbReference>
<dbReference type="OrthoDB" id="9785707at2"/>
<organism evidence="3 4">
    <name type="scientific">Lachnotalea glycerini</name>
    <dbReference type="NCBI Taxonomy" id="1763509"/>
    <lineage>
        <taxon>Bacteria</taxon>
        <taxon>Bacillati</taxon>
        <taxon>Bacillota</taxon>
        <taxon>Clostridia</taxon>
        <taxon>Lachnospirales</taxon>
        <taxon>Lachnospiraceae</taxon>
        <taxon>Lachnotalea</taxon>
    </lineage>
</organism>
<comment type="caution">
    <text evidence="3">The sequence shown here is derived from an EMBL/GenBank/DDBJ whole genome shotgun (WGS) entry which is preliminary data.</text>
</comment>
<dbReference type="PANTHER" id="PTHR43022">
    <property type="entry name" value="PROTEIN SMF"/>
    <property type="match status" value="1"/>
</dbReference>
<dbReference type="PANTHER" id="PTHR43022:SF1">
    <property type="entry name" value="PROTEIN SMF"/>
    <property type="match status" value="1"/>
</dbReference>
<evidence type="ECO:0000313" key="3">
    <source>
        <dbReference type="EMBL" id="RDY32459.1"/>
    </source>
</evidence>
<dbReference type="Gene3D" id="3.40.50.450">
    <property type="match status" value="1"/>
</dbReference>
<dbReference type="Gene3D" id="1.10.10.10">
    <property type="entry name" value="Winged helix-like DNA-binding domain superfamily/Winged helix DNA-binding domain"/>
    <property type="match status" value="1"/>
</dbReference>
<dbReference type="AlphaFoldDB" id="A0A371JIA7"/>